<accession>A0ABW0F554</accession>
<comment type="caution">
    <text evidence="2">The sequence shown here is derived from an EMBL/GenBank/DDBJ whole genome shotgun (WGS) entry which is preliminary data.</text>
</comment>
<organism evidence="2 3">
    <name type="scientific">Bosea minatitlanensis</name>
    <dbReference type="NCBI Taxonomy" id="128782"/>
    <lineage>
        <taxon>Bacteria</taxon>
        <taxon>Pseudomonadati</taxon>
        <taxon>Pseudomonadota</taxon>
        <taxon>Alphaproteobacteria</taxon>
        <taxon>Hyphomicrobiales</taxon>
        <taxon>Boseaceae</taxon>
        <taxon>Bosea</taxon>
    </lineage>
</organism>
<gene>
    <name evidence="2" type="ORF">ACFPK2_11640</name>
</gene>
<proteinExistence type="predicted"/>
<keyword evidence="1" id="KW-1133">Transmembrane helix</keyword>
<keyword evidence="1" id="KW-0812">Transmembrane</keyword>
<dbReference type="Proteomes" id="UP001595976">
    <property type="component" value="Unassembled WGS sequence"/>
</dbReference>
<dbReference type="PIRSF" id="PIRSF011386">
    <property type="entry name" value="FixH"/>
    <property type="match status" value="1"/>
</dbReference>
<name>A0ABW0F554_9HYPH</name>
<dbReference type="InterPro" id="IPR008620">
    <property type="entry name" value="FixH"/>
</dbReference>
<evidence type="ECO:0000313" key="2">
    <source>
        <dbReference type="EMBL" id="MFC5293641.1"/>
    </source>
</evidence>
<keyword evidence="1" id="KW-0472">Membrane</keyword>
<sequence>MSPVGGRRELTGRHVLAIMVAFFSVIIAVNLTMAFLARSSWTGLIVENTYVASRDFNEKAAAGRAQAALGWTSALAIADGRVSYRLTDGQGRAVPATRAAASFRRPAYESEDQDVTLTLQPDGALAAPVALRDGVWIVEIHAEAGLDRPYHDRKRLTVRGGTIR</sequence>
<dbReference type="Pfam" id="PF05751">
    <property type="entry name" value="FixH"/>
    <property type="match status" value="1"/>
</dbReference>
<dbReference type="EMBL" id="JBHSLI010000004">
    <property type="protein sequence ID" value="MFC5293641.1"/>
    <property type="molecule type" value="Genomic_DNA"/>
</dbReference>
<protein>
    <submittedName>
        <fullName evidence="2">FixH family protein</fullName>
    </submittedName>
</protein>
<keyword evidence="3" id="KW-1185">Reference proteome</keyword>
<feature type="transmembrane region" description="Helical" evidence="1">
    <location>
        <begin position="15"/>
        <end position="37"/>
    </location>
</feature>
<dbReference type="InterPro" id="IPR018037">
    <property type="entry name" value="FixH_proteobacterial"/>
</dbReference>
<evidence type="ECO:0000313" key="3">
    <source>
        <dbReference type="Proteomes" id="UP001595976"/>
    </source>
</evidence>
<evidence type="ECO:0000256" key="1">
    <source>
        <dbReference type="SAM" id="Phobius"/>
    </source>
</evidence>
<reference evidence="3" key="1">
    <citation type="journal article" date="2019" name="Int. J. Syst. Evol. Microbiol.">
        <title>The Global Catalogue of Microorganisms (GCM) 10K type strain sequencing project: providing services to taxonomists for standard genome sequencing and annotation.</title>
        <authorList>
            <consortium name="The Broad Institute Genomics Platform"/>
            <consortium name="The Broad Institute Genome Sequencing Center for Infectious Disease"/>
            <person name="Wu L."/>
            <person name="Ma J."/>
        </authorList>
    </citation>
    <scope>NUCLEOTIDE SEQUENCE [LARGE SCALE GENOMIC DNA]</scope>
    <source>
        <strain evidence="3">CGMCC 1.15643</strain>
    </source>
</reference>
<dbReference type="RefSeq" id="WP_158446099.1">
    <property type="nucleotide sequence ID" value="NZ_JAOAOS010000004.1"/>
</dbReference>